<dbReference type="InterPro" id="IPR036759">
    <property type="entry name" value="TPK_catalytic_sf"/>
</dbReference>
<dbReference type="GO" id="GO:0016301">
    <property type="term" value="F:kinase activity"/>
    <property type="evidence" value="ECO:0007669"/>
    <property type="project" value="UniProtKB-KW"/>
</dbReference>
<evidence type="ECO:0000256" key="2">
    <source>
        <dbReference type="ARBA" id="ARBA00022741"/>
    </source>
</evidence>
<feature type="domain" description="Thiamin pyrophosphokinase catalytic" evidence="5">
    <location>
        <begin position="32"/>
        <end position="116"/>
    </location>
</feature>
<dbReference type="PANTHER" id="PTHR41299:SF1">
    <property type="entry name" value="THIAMINE PYROPHOSPHOKINASE"/>
    <property type="match status" value="1"/>
</dbReference>
<dbReference type="RefSeq" id="WP_321390016.1">
    <property type="nucleotide sequence ID" value="NZ_CP139487.1"/>
</dbReference>
<evidence type="ECO:0000259" key="5">
    <source>
        <dbReference type="Pfam" id="PF04263"/>
    </source>
</evidence>
<keyword evidence="2" id="KW-0547">Nucleotide-binding</keyword>
<protein>
    <recommendedName>
        <fullName evidence="5">Thiamin pyrophosphokinase catalytic domain-containing protein</fullName>
    </recommendedName>
</protein>
<keyword evidence="1" id="KW-0808">Transferase</keyword>
<name>A0AAX4HJM4_9BACT</name>
<proteinExistence type="predicted"/>
<dbReference type="Pfam" id="PF04263">
    <property type="entry name" value="TPK_catalytic"/>
    <property type="match status" value="1"/>
</dbReference>
<dbReference type="GO" id="GO:0005524">
    <property type="term" value="F:ATP binding"/>
    <property type="evidence" value="ECO:0007669"/>
    <property type="project" value="UniProtKB-KW"/>
</dbReference>
<evidence type="ECO:0000313" key="7">
    <source>
        <dbReference type="Proteomes" id="UP001324634"/>
    </source>
</evidence>
<dbReference type="InterPro" id="IPR007371">
    <property type="entry name" value="TPK_catalytic"/>
</dbReference>
<dbReference type="GO" id="GO:0004788">
    <property type="term" value="F:thiamine diphosphokinase activity"/>
    <property type="evidence" value="ECO:0007669"/>
    <property type="project" value="InterPro"/>
</dbReference>
<dbReference type="PANTHER" id="PTHR41299">
    <property type="entry name" value="THIAMINE PYROPHOSPHOKINASE"/>
    <property type="match status" value="1"/>
</dbReference>
<keyword evidence="3" id="KW-0418">Kinase</keyword>
<sequence length="208" mass="23171">MILPSSLTNMTEWTFVGPMGPVVPNTLSAFPLIAVDGGAHHSPKLDIWVGDADSYTEKVNCEHQYKHPVDKNQSDLALALSFFGENLLYKFHFWGFLGGRRDHELFNLGEALTYLENHPESQIIFYGADGKISFHLLGAGDWKFRHEGLFSLGTLKKVTVKMTGECKYPIPRSTFVYPLSSLGLSNIGEGTIVLKVDGPVFIYYPEGK</sequence>
<evidence type="ECO:0000256" key="3">
    <source>
        <dbReference type="ARBA" id="ARBA00022777"/>
    </source>
</evidence>
<dbReference type="SUPFAM" id="SSF63999">
    <property type="entry name" value="Thiamin pyrophosphokinase, catalytic domain"/>
    <property type="match status" value="1"/>
</dbReference>
<keyword evidence="4" id="KW-0067">ATP-binding</keyword>
<gene>
    <name evidence="6" type="ORF">SOO65_11910</name>
</gene>
<dbReference type="KEGG" id="psti:SOO65_11910"/>
<dbReference type="Proteomes" id="UP001324634">
    <property type="component" value="Chromosome"/>
</dbReference>
<dbReference type="Gene3D" id="3.40.50.10240">
    <property type="entry name" value="Thiamin pyrophosphokinase, catalytic domain"/>
    <property type="match status" value="1"/>
</dbReference>
<keyword evidence="7" id="KW-1185">Reference proteome</keyword>
<evidence type="ECO:0000313" key="6">
    <source>
        <dbReference type="EMBL" id="WPU63392.1"/>
    </source>
</evidence>
<organism evidence="6 7">
    <name type="scientific">Peredibacter starrii</name>
    <dbReference type="NCBI Taxonomy" id="28202"/>
    <lineage>
        <taxon>Bacteria</taxon>
        <taxon>Pseudomonadati</taxon>
        <taxon>Bdellovibrionota</taxon>
        <taxon>Bacteriovoracia</taxon>
        <taxon>Bacteriovoracales</taxon>
        <taxon>Bacteriovoracaceae</taxon>
        <taxon>Peredibacter</taxon>
    </lineage>
</organism>
<evidence type="ECO:0000256" key="4">
    <source>
        <dbReference type="ARBA" id="ARBA00022840"/>
    </source>
</evidence>
<dbReference type="GO" id="GO:0009229">
    <property type="term" value="P:thiamine diphosphate biosynthetic process"/>
    <property type="evidence" value="ECO:0007669"/>
    <property type="project" value="InterPro"/>
</dbReference>
<evidence type="ECO:0000256" key="1">
    <source>
        <dbReference type="ARBA" id="ARBA00022679"/>
    </source>
</evidence>
<reference evidence="6 7" key="1">
    <citation type="submission" date="2023-11" db="EMBL/GenBank/DDBJ databases">
        <title>Peredibacter starrii A3.12.</title>
        <authorList>
            <person name="Mitchell R.J."/>
        </authorList>
    </citation>
    <scope>NUCLEOTIDE SEQUENCE [LARGE SCALE GENOMIC DNA]</scope>
    <source>
        <strain evidence="6 7">A3.12</strain>
    </source>
</reference>
<dbReference type="EMBL" id="CP139487">
    <property type="protein sequence ID" value="WPU63392.1"/>
    <property type="molecule type" value="Genomic_DNA"/>
</dbReference>
<accession>A0AAX4HJM4</accession>
<dbReference type="AlphaFoldDB" id="A0AAX4HJM4"/>
<dbReference type="InterPro" id="IPR053149">
    <property type="entry name" value="TPK"/>
</dbReference>